<comment type="caution">
    <text evidence="1">The sequence shown here is derived from an EMBL/GenBank/DDBJ whole genome shotgun (WGS) entry which is preliminary data.</text>
</comment>
<protein>
    <submittedName>
        <fullName evidence="1">Uncharacterized protein</fullName>
    </submittedName>
</protein>
<evidence type="ECO:0000313" key="1">
    <source>
        <dbReference type="EMBL" id="EHM42434.1"/>
    </source>
</evidence>
<evidence type="ECO:0000313" key="2">
    <source>
        <dbReference type="Proteomes" id="UP000005481"/>
    </source>
</evidence>
<dbReference type="EMBL" id="AGCJ01000018">
    <property type="protein sequence ID" value="EHM42434.1"/>
    <property type="molecule type" value="Genomic_DNA"/>
</dbReference>
<keyword evidence="2" id="KW-1185">Reference proteome</keyword>
<sequence length="81" mass="9875">MRNTIRRDFKQTGRSDTFIKKHEKAEIRQPIPILERYHKDMASSLETTEEFKLRRLSYFTLRKNRSDREKENSYEKANGRP</sequence>
<dbReference type="STRING" id="861450.HMPREF0080_00568"/>
<dbReference type="AlphaFoldDB" id="G9YG04"/>
<dbReference type="HOGENOM" id="CLU_2566360_0_0_9"/>
<dbReference type="RefSeq" id="WP_006789555.1">
    <property type="nucleotide sequence ID" value="NZ_JH417572.1"/>
</dbReference>
<organism evidence="1 2">
    <name type="scientific">Anaeroglobus geminatus F0357</name>
    <dbReference type="NCBI Taxonomy" id="861450"/>
    <lineage>
        <taxon>Bacteria</taxon>
        <taxon>Bacillati</taxon>
        <taxon>Bacillota</taxon>
        <taxon>Negativicutes</taxon>
        <taxon>Veillonellales</taxon>
        <taxon>Veillonellaceae</taxon>
        <taxon>Anaeroglobus</taxon>
    </lineage>
</organism>
<accession>G9YG04</accession>
<reference evidence="1 2" key="1">
    <citation type="submission" date="2011-08" db="EMBL/GenBank/DDBJ databases">
        <authorList>
            <person name="Weinstock G."/>
            <person name="Sodergren E."/>
            <person name="Clifton S."/>
            <person name="Fulton L."/>
            <person name="Fulton B."/>
            <person name="Courtney L."/>
            <person name="Fronick C."/>
            <person name="Harrison M."/>
            <person name="Strong C."/>
            <person name="Farmer C."/>
            <person name="Delahaunty K."/>
            <person name="Markovic C."/>
            <person name="Hall O."/>
            <person name="Minx P."/>
            <person name="Tomlinson C."/>
            <person name="Mitreva M."/>
            <person name="Hou S."/>
            <person name="Chen J."/>
            <person name="Wollam A."/>
            <person name="Pepin K.H."/>
            <person name="Johnson M."/>
            <person name="Bhonagiri V."/>
            <person name="Zhang X."/>
            <person name="Suruliraj S."/>
            <person name="Warren W."/>
            <person name="Chinwalla A."/>
            <person name="Mardis E.R."/>
            <person name="Wilson R.K."/>
        </authorList>
    </citation>
    <scope>NUCLEOTIDE SEQUENCE [LARGE SCALE GENOMIC DNA]</scope>
    <source>
        <strain evidence="1 2">F0357</strain>
    </source>
</reference>
<dbReference type="Proteomes" id="UP000005481">
    <property type="component" value="Unassembled WGS sequence"/>
</dbReference>
<proteinExistence type="predicted"/>
<gene>
    <name evidence="1" type="ORF">HMPREF0080_00568</name>
</gene>
<name>G9YG04_9FIRM</name>